<evidence type="ECO:0000259" key="4">
    <source>
        <dbReference type="Pfam" id="PF18096"/>
    </source>
</evidence>
<dbReference type="InterPro" id="IPR029063">
    <property type="entry name" value="SAM-dependent_MTases_sf"/>
</dbReference>
<dbReference type="CDD" id="cd02440">
    <property type="entry name" value="AdoMet_MTases"/>
    <property type="match status" value="1"/>
</dbReference>
<dbReference type="PANTHER" id="PTHR14741:SF32">
    <property type="entry name" value="TRIMETHYLGUANOSINE SYNTHASE"/>
    <property type="match status" value="1"/>
</dbReference>
<evidence type="ECO:0000256" key="1">
    <source>
        <dbReference type="ARBA" id="ARBA00022603"/>
    </source>
</evidence>
<dbReference type="Gene3D" id="3.40.50.150">
    <property type="entry name" value="Vaccinia Virus protein VP39"/>
    <property type="match status" value="1"/>
</dbReference>
<dbReference type="HOGENOM" id="CLU_038123_0_0_10"/>
<dbReference type="Proteomes" id="UP000027616">
    <property type="component" value="Chromosome I"/>
</dbReference>
<evidence type="ECO:0000256" key="3">
    <source>
        <dbReference type="ARBA" id="ARBA00022691"/>
    </source>
</evidence>
<reference evidence="5 6" key="1">
    <citation type="journal article" date="2015" name="Genome Announc.">
        <title>Complete Genome Sequence of the Novel Leech Symbiont Mucinivorans hirudinis M3T.</title>
        <authorList>
            <person name="Nelson M.C."/>
            <person name="Bomar L."/>
            <person name="Graf J."/>
        </authorList>
    </citation>
    <scope>NUCLEOTIDE SEQUENCE [LARGE SCALE GENOMIC DNA]</scope>
    <source>
        <strain evidence="6">M3</strain>
    </source>
</reference>
<dbReference type="eggNOG" id="COG2265">
    <property type="taxonomic scope" value="Bacteria"/>
</dbReference>
<keyword evidence="6" id="KW-1185">Reference proteome</keyword>
<dbReference type="Pfam" id="PF18096">
    <property type="entry name" value="Thump_like"/>
    <property type="match status" value="1"/>
</dbReference>
<proteinExistence type="predicted"/>
<name>A0A060RC97_9BACT</name>
<dbReference type="InterPro" id="IPR010280">
    <property type="entry name" value="U5_MeTrfase_fam"/>
</dbReference>
<sequence length="379" mass="42349">MTEEEFEYLQSDVARELIERYIGCEPTRVALATRSAVIATQIKNLNKCRHKLPSYYAARCIVPTISYEQSSSEQTAAVKDFSGSLAVDLTLGLGVDSLYLAKRFDRVIAVEIDPLRAAIARYNFAKLNVTNVEVVNGSAEEFLANFDSRADLIYIDPCRRGAGGESLYAVQQCAPNVVELLDVLRAKSRRVIIKLSPLFDVAQTYKIFGEDAACEVVTLDDECKEVLVHIATGGTDNQLKVTAIRDGRVVMNNFTREDVGYRGGKIAVDAQYICVADVGFYKSRTVEALMRGQGGYRFEGGYLFTEQPPCNFCGRVYRIEQAMPYDPKMLRSRFPRAIVHKRDFPYDTDKLGIKQGGAVHLFFAQRAAQPTVFLVTLHK</sequence>
<dbReference type="SUPFAM" id="SSF53335">
    <property type="entry name" value="S-adenosyl-L-methionine-dependent methyltransferases"/>
    <property type="match status" value="1"/>
</dbReference>
<dbReference type="PANTHER" id="PTHR14741">
    <property type="entry name" value="S-ADENOSYLMETHIONINE-DEPENDENT METHYLTRANSFERASE RELATED"/>
    <property type="match status" value="1"/>
</dbReference>
<dbReference type="InterPro" id="IPR041497">
    <property type="entry name" value="Thump-like"/>
</dbReference>
<dbReference type="GO" id="GO:0006396">
    <property type="term" value="P:RNA processing"/>
    <property type="evidence" value="ECO:0007669"/>
    <property type="project" value="InterPro"/>
</dbReference>
<dbReference type="AlphaFoldDB" id="A0A060RC97"/>
<dbReference type="OrthoDB" id="1000417at2"/>
<dbReference type="Pfam" id="PF05958">
    <property type="entry name" value="tRNA_U5-meth_tr"/>
    <property type="match status" value="1"/>
</dbReference>
<keyword evidence="3" id="KW-0949">S-adenosyl-L-methionine</keyword>
<evidence type="ECO:0000313" key="5">
    <source>
        <dbReference type="EMBL" id="CDN31024.1"/>
    </source>
</evidence>
<protein>
    <submittedName>
        <fullName evidence="5">SAM-dependent methyltransferase</fullName>
    </submittedName>
</protein>
<dbReference type="STRING" id="1433126.BN938_0925"/>
<dbReference type="KEGG" id="rbc:BN938_0925"/>
<evidence type="ECO:0000313" key="6">
    <source>
        <dbReference type="Proteomes" id="UP000027616"/>
    </source>
</evidence>
<accession>A0A060RC97</accession>
<gene>
    <name evidence="5" type="ORF">BN938_0925</name>
</gene>
<feature type="domain" description="THUMP-like" evidence="4">
    <location>
        <begin position="314"/>
        <end position="375"/>
    </location>
</feature>
<dbReference type="GO" id="GO:0032259">
    <property type="term" value="P:methylation"/>
    <property type="evidence" value="ECO:0007669"/>
    <property type="project" value="UniProtKB-KW"/>
</dbReference>
<organism evidence="5 6">
    <name type="scientific">Mucinivorans hirudinis</name>
    <dbReference type="NCBI Taxonomy" id="1433126"/>
    <lineage>
        <taxon>Bacteria</taxon>
        <taxon>Pseudomonadati</taxon>
        <taxon>Bacteroidota</taxon>
        <taxon>Bacteroidia</taxon>
        <taxon>Bacteroidales</taxon>
        <taxon>Rikenellaceae</taxon>
        <taxon>Mucinivorans</taxon>
    </lineage>
</organism>
<evidence type="ECO:0000256" key="2">
    <source>
        <dbReference type="ARBA" id="ARBA00022679"/>
    </source>
</evidence>
<keyword evidence="2 5" id="KW-0808">Transferase</keyword>
<dbReference type="Gene3D" id="1.10.10.1110">
    <property type="entry name" value="Methyltransferase PG1098, N-terminal domain"/>
    <property type="match status" value="1"/>
</dbReference>
<dbReference type="EMBL" id="HG934468">
    <property type="protein sequence ID" value="CDN31024.1"/>
    <property type="molecule type" value="Genomic_DNA"/>
</dbReference>
<dbReference type="GO" id="GO:0008173">
    <property type="term" value="F:RNA methyltransferase activity"/>
    <property type="evidence" value="ECO:0007669"/>
    <property type="project" value="InterPro"/>
</dbReference>
<keyword evidence="1 5" id="KW-0489">Methyltransferase</keyword>